<keyword evidence="2" id="KW-1185">Reference proteome</keyword>
<reference evidence="1 2" key="1">
    <citation type="submission" date="2024-11" db="EMBL/GenBank/DDBJ databases">
        <title>A near-complete genome assembly of Cinchona calisaya.</title>
        <authorList>
            <person name="Lian D.C."/>
            <person name="Zhao X.W."/>
            <person name="Wei L."/>
        </authorList>
    </citation>
    <scope>NUCLEOTIDE SEQUENCE [LARGE SCALE GENOMIC DNA]</scope>
    <source>
        <tissue evidence="1">Nenye</tissue>
    </source>
</reference>
<accession>A0ABD3B027</accession>
<evidence type="ECO:0000313" key="1">
    <source>
        <dbReference type="EMBL" id="KAL3536628.1"/>
    </source>
</evidence>
<sequence length="121" mass="13940">MLTQKLYKISRLLLSMLSQQTNEALNRQLQKTVLLLMRSNILLSYSITCKNSKNTFNFKFCRKKPILLTMWKEYEDIDGIKIAEAIATAPLIIATRVKVTTFTVGHLQPDFLHAYSTILQC</sequence>
<gene>
    <name evidence="1" type="ORF">ACH5RR_005089</name>
</gene>
<dbReference type="AlphaFoldDB" id="A0ABD3B027"/>
<protein>
    <submittedName>
        <fullName evidence="1">Uncharacterized protein</fullName>
    </submittedName>
</protein>
<proteinExistence type="predicted"/>
<organism evidence="1 2">
    <name type="scientific">Cinchona calisaya</name>
    <dbReference type="NCBI Taxonomy" id="153742"/>
    <lineage>
        <taxon>Eukaryota</taxon>
        <taxon>Viridiplantae</taxon>
        <taxon>Streptophyta</taxon>
        <taxon>Embryophyta</taxon>
        <taxon>Tracheophyta</taxon>
        <taxon>Spermatophyta</taxon>
        <taxon>Magnoliopsida</taxon>
        <taxon>eudicotyledons</taxon>
        <taxon>Gunneridae</taxon>
        <taxon>Pentapetalae</taxon>
        <taxon>asterids</taxon>
        <taxon>lamiids</taxon>
        <taxon>Gentianales</taxon>
        <taxon>Rubiaceae</taxon>
        <taxon>Cinchonoideae</taxon>
        <taxon>Cinchoneae</taxon>
        <taxon>Cinchona</taxon>
    </lineage>
</organism>
<dbReference type="Proteomes" id="UP001630127">
    <property type="component" value="Unassembled WGS sequence"/>
</dbReference>
<comment type="caution">
    <text evidence="1">The sequence shown here is derived from an EMBL/GenBank/DDBJ whole genome shotgun (WGS) entry which is preliminary data.</text>
</comment>
<dbReference type="EMBL" id="JBJUIK010000002">
    <property type="protein sequence ID" value="KAL3536628.1"/>
    <property type="molecule type" value="Genomic_DNA"/>
</dbReference>
<evidence type="ECO:0000313" key="2">
    <source>
        <dbReference type="Proteomes" id="UP001630127"/>
    </source>
</evidence>
<name>A0ABD3B027_9GENT</name>